<dbReference type="RefSeq" id="WP_213173150.1">
    <property type="nucleotide sequence ID" value="NZ_CP070498.1"/>
</dbReference>
<protein>
    <submittedName>
        <fullName evidence="1">Uncharacterized protein</fullName>
    </submittedName>
</protein>
<gene>
    <name evidence="1" type="ORF">JQS30_17080</name>
</gene>
<name>A0A895XUU6_9ACTN</name>
<accession>A0A895XUU6</accession>
<geneLocation type="plasmid" evidence="1 2">
    <name>p1</name>
</geneLocation>
<evidence type="ECO:0000313" key="2">
    <source>
        <dbReference type="Proteomes" id="UP000662939"/>
    </source>
</evidence>
<organism evidence="1 2">
    <name type="scientific">Natronoglycomyces albus</name>
    <dbReference type="NCBI Taxonomy" id="2811108"/>
    <lineage>
        <taxon>Bacteria</taxon>
        <taxon>Bacillati</taxon>
        <taxon>Actinomycetota</taxon>
        <taxon>Actinomycetes</taxon>
        <taxon>Glycomycetales</taxon>
        <taxon>Glycomycetaceae</taxon>
        <taxon>Natronoglycomyces</taxon>
    </lineage>
</organism>
<reference evidence="1" key="1">
    <citation type="submission" date="2021-02" db="EMBL/GenBank/DDBJ databases">
        <title>Natronoglycomyces albus gen. nov., sp. nov, a haloalkaliphilic actinobacterium from a soda solonchak soil.</title>
        <authorList>
            <person name="Sorokin D.Y."/>
            <person name="Khijniak T.V."/>
            <person name="Zakharycheva A.P."/>
            <person name="Boueva O.V."/>
            <person name="Ariskina E.V."/>
            <person name="Hahnke R.L."/>
            <person name="Bunk B."/>
            <person name="Sproer C."/>
            <person name="Schumann P."/>
            <person name="Evtushenko L.I."/>
            <person name="Kublanov I.V."/>
        </authorList>
    </citation>
    <scope>NUCLEOTIDE SEQUENCE</scope>
    <source>
        <strain evidence="1">DSM 106290</strain>
        <plasmid evidence="1">p1</plasmid>
    </source>
</reference>
<dbReference type="Proteomes" id="UP000662939">
    <property type="component" value="Plasmid p1"/>
</dbReference>
<evidence type="ECO:0000313" key="1">
    <source>
        <dbReference type="EMBL" id="QSB07155.1"/>
    </source>
</evidence>
<dbReference type="KEGG" id="nav:JQS30_17080"/>
<keyword evidence="1" id="KW-0614">Plasmid</keyword>
<dbReference type="AlphaFoldDB" id="A0A895XUU6"/>
<proteinExistence type="predicted"/>
<keyword evidence="2" id="KW-1185">Reference proteome</keyword>
<sequence length="119" mass="13218">MSQSQVQDQWRQRTEEVRAVLRSLGRKIPDCLEGEREDCGGTDQEHLASMLGLVLAGIEHTTMDLNEATDGQALALVIHAYENERDNNISCNRNHRTQPGDTLHTIARADCGCSPVAIY</sequence>
<dbReference type="EMBL" id="CP070498">
    <property type="protein sequence ID" value="QSB07155.1"/>
    <property type="molecule type" value="Genomic_DNA"/>
</dbReference>